<comment type="caution">
    <text evidence="2">The sequence shown here is derived from an EMBL/GenBank/DDBJ whole genome shotgun (WGS) entry which is preliminary data.</text>
</comment>
<evidence type="ECO:0000313" key="3">
    <source>
        <dbReference type="Proteomes" id="UP000283805"/>
    </source>
</evidence>
<dbReference type="EMBL" id="RAPO01000002">
    <property type="protein sequence ID" value="RKD95414.1"/>
    <property type="molecule type" value="Genomic_DNA"/>
</dbReference>
<keyword evidence="3" id="KW-1185">Reference proteome</keyword>
<dbReference type="RefSeq" id="WP_120244689.1">
    <property type="nucleotide sequence ID" value="NZ_RAPO01000002.1"/>
</dbReference>
<dbReference type="SUPFAM" id="SSF50494">
    <property type="entry name" value="Trypsin-like serine proteases"/>
    <property type="match status" value="1"/>
</dbReference>
<sequence>MPSTQDYEYLLECENVIGVDYDDEANRVTVFVSRKRPKDCLAEKDDVEKRIADAGDDVDVEVVDSGYDEEREGFDALSVLEPVPEAAPGRTDRHRPVPAGVSEINANSTAGTGGPYPARVEDPDVASDDDGAVWRDDVAAGDLVRLSNNHVYARSNAADLGEAVLQPSPEDGGDGDDRVGDLVGYVPVEDGVRVDVAARSADPERESATYYELEDAWPTGVRRENYADLRGETVTKTGRTTGVSSAPIEATGASVRVDFGEQGVVTLREQLVAGPMSEPGDSGSPVFLEDGTLVGLLFAGSARQTICNRIANVEAELGVEILTAEPGSGSDGTGDEGDREGPNEDEDGVPVSVTTLDRTVSVDLETPELTLEALHFDGELRPGATVDATATVAGAPGEYWLEIAEERTTVPIGADEDRAATTLPVSVPDDATESVTIRVRGGPIATLE</sequence>
<protein>
    <recommendedName>
        <fullName evidence="4">Trypsin-like peptidase</fullName>
    </recommendedName>
</protein>
<evidence type="ECO:0000256" key="1">
    <source>
        <dbReference type="SAM" id="MobiDB-lite"/>
    </source>
</evidence>
<dbReference type="Proteomes" id="UP000283805">
    <property type="component" value="Unassembled WGS sequence"/>
</dbReference>
<proteinExistence type="predicted"/>
<name>A0A3R7EFA5_9EURY</name>
<dbReference type="InterPro" id="IPR009003">
    <property type="entry name" value="Peptidase_S1_PA"/>
</dbReference>
<dbReference type="AlphaFoldDB" id="A0A3R7EFA5"/>
<dbReference type="InterPro" id="IPR043504">
    <property type="entry name" value="Peptidase_S1_PA_chymotrypsin"/>
</dbReference>
<feature type="region of interest" description="Disordered" evidence="1">
    <location>
        <begin position="83"/>
        <end position="117"/>
    </location>
</feature>
<feature type="region of interest" description="Disordered" evidence="1">
    <location>
        <begin position="323"/>
        <end position="350"/>
    </location>
</feature>
<evidence type="ECO:0008006" key="4">
    <source>
        <dbReference type="Google" id="ProtNLM"/>
    </source>
</evidence>
<organism evidence="2 3">
    <name type="scientific">Halopiger aswanensis</name>
    <dbReference type="NCBI Taxonomy" id="148449"/>
    <lineage>
        <taxon>Archaea</taxon>
        <taxon>Methanobacteriati</taxon>
        <taxon>Methanobacteriota</taxon>
        <taxon>Stenosarchaea group</taxon>
        <taxon>Halobacteria</taxon>
        <taxon>Halobacteriales</taxon>
        <taxon>Natrialbaceae</taxon>
        <taxon>Halopiger</taxon>
    </lineage>
</organism>
<gene>
    <name evidence="2" type="ORF">ATJ93_2268</name>
</gene>
<accession>A0A3R7EFA5</accession>
<dbReference type="Gene3D" id="2.40.10.10">
    <property type="entry name" value="Trypsin-like serine proteases"/>
    <property type="match status" value="1"/>
</dbReference>
<reference evidence="2 3" key="1">
    <citation type="submission" date="2018-09" db="EMBL/GenBank/DDBJ databases">
        <title>Genomic Encyclopedia of Archaeal and Bacterial Type Strains, Phase II (KMG-II): from individual species to whole genera.</title>
        <authorList>
            <person name="Goeker M."/>
        </authorList>
    </citation>
    <scope>NUCLEOTIDE SEQUENCE [LARGE SCALE GENOMIC DNA]</scope>
    <source>
        <strain evidence="2 3">DSM 13151</strain>
    </source>
</reference>
<feature type="compositionally biased region" description="Acidic residues" evidence="1">
    <location>
        <begin position="333"/>
        <end position="348"/>
    </location>
</feature>
<evidence type="ECO:0000313" key="2">
    <source>
        <dbReference type="EMBL" id="RKD95414.1"/>
    </source>
</evidence>
<dbReference type="OrthoDB" id="350653at2157"/>